<dbReference type="EMBL" id="JAWDJX010000007">
    <property type="protein sequence ID" value="KAK3055921.1"/>
    <property type="molecule type" value="Genomic_DNA"/>
</dbReference>
<keyword evidence="2" id="KW-1185">Reference proteome</keyword>
<dbReference type="AlphaFoldDB" id="A0AAJ0LUS0"/>
<comment type="caution">
    <text evidence="1">The sequence shown here is derived from an EMBL/GenBank/DDBJ whole genome shotgun (WGS) entry which is preliminary data.</text>
</comment>
<evidence type="ECO:0000313" key="1">
    <source>
        <dbReference type="EMBL" id="KAK3055921.1"/>
    </source>
</evidence>
<protein>
    <submittedName>
        <fullName evidence="1">Uncharacterized protein</fullName>
    </submittedName>
</protein>
<sequence length="239" mass="27681">MAQAIEAAQSPPADPVQLPLRPSQLVETSKHCRLLELPLELRISINESLLPIMQRLCIFSRSTRKDPEYVRGHYGLIGQAGVFRLAFTCHQIYDECMRILYGWFDFTTLSAVSLIHWLEDIGRMERYVRHISLSLDWTRFVPKALPRLQQVTSLRVLELNFRVRESASPASLARDLRLMLEGIAKSMREQGEGGSWERALDVVRFPERFASSDEAEAEDRVQSEVYAREFREETRKMLQ</sequence>
<reference evidence="1" key="1">
    <citation type="submission" date="2023-04" db="EMBL/GenBank/DDBJ databases">
        <title>Black Yeasts Isolated from many extreme environments.</title>
        <authorList>
            <person name="Coleine C."/>
            <person name="Stajich J.E."/>
            <person name="Selbmann L."/>
        </authorList>
    </citation>
    <scope>NUCLEOTIDE SEQUENCE</scope>
    <source>
        <strain evidence="1">CCFEE 5312</strain>
    </source>
</reference>
<dbReference type="Proteomes" id="UP001271007">
    <property type="component" value="Unassembled WGS sequence"/>
</dbReference>
<name>A0AAJ0LUS0_9PEZI</name>
<evidence type="ECO:0000313" key="2">
    <source>
        <dbReference type="Proteomes" id="UP001271007"/>
    </source>
</evidence>
<organism evidence="1 2">
    <name type="scientific">Extremus antarcticus</name>
    <dbReference type="NCBI Taxonomy" id="702011"/>
    <lineage>
        <taxon>Eukaryota</taxon>
        <taxon>Fungi</taxon>
        <taxon>Dikarya</taxon>
        <taxon>Ascomycota</taxon>
        <taxon>Pezizomycotina</taxon>
        <taxon>Dothideomycetes</taxon>
        <taxon>Dothideomycetidae</taxon>
        <taxon>Mycosphaerellales</taxon>
        <taxon>Extremaceae</taxon>
        <taxon>Extremus</taxon>
    </lineage>
</organism>
<gene>
    <name evidence="1" type="ORF">LTR09_003155</name>
</gene>
<accession>A0AAJ0LUS0</accession>
<proteinExistence type="predicted"/>